<dbReference type="EMBL" id="KZ805454">
    <property type="protein sequence ID" value="PVH96807.1"/>
    <property type="molecule type" value="Genomic_DNA"/>
</dbReference>
<accession>A0A2V1DFA1</accession>
<sequence>MAAALFSVAALCLATGVSLVIIHVLTLALLRKKPSRFDILPTDDNFYAKYCLLLSQELFDREIERAYRIFDKDAYSSVKFIESGVPRVLAKASGEGHLYLMAQAFRKDGRMSRVDLLEPRVNAAIWSLAELGVLGVLRLNATDGSHILIKYVKYFDNERDLKPWSVHRRCKTDSSLGIVDLEKWQTYCRGFAMNLRGGLELHCQNIEVDDFLYFSDWIQGK</sequence>
<dbReference type="Proteomes" id="UP000244855">
    <property type="component" value="Unassembled WGS sequence"/>
</dbReference>
<proteinExistence type="predicted"/>
<keyword evidence="1" id="KW-0472">Membrane</keyword>
<evidence type="ECO:0000256" key="1">
    <source>
        <dbReference type="SAM" id="Phobius"/>
    </source>
</evidence>
<keyword evidence="3" id="KW-1185">Reference proteome</keyword>
<gene>
    <name evidence="2" type="ORF">DM02DRAFT_658888</name>
</gene>
<keyword evidence="1" id="KW-0812">Transmembrane</keyword>
<reference evidence="2 3" key="1">
    <citation type="journal article" date="2018" name="Sci. Rep.">
        <title>Comparative genomics provides insights into the lifestyle and reveals functional heterogeneity of dark septate endophytic fungi.</title>
        <authorList>
            <person name="Knapp D.G."/>
            <person name="Nemeth J.B."/>
            <person name="Barry K."/>
            <person name="Hainaut M."/>
            <person name="Henrissat B."/>
            <person name="Johnson J."/>
            <person name="Kuo A."/>
            <person name="Lim J.H.P."/>
            <person name="Lipzen A."/>
            <person name="Nolan M."/>
            <person name="Ohm R.A."/>
            <person name="Tamas L."/>
            <person name="Grigoriev I.V."/>
            <person name="Spatafora J.W."/>
            <person name="Nagy L.G."/>
            <person name="Kovacs G.M."/>
        </authorList>
    </citation>
    <scope>NUCLEOTIDE SEQUENCE [LARGE SCALE GENOMIC DNA]</scope>
    <source>
        <strain evidence="2 3">DSE2036</strain>
    </source>
</reference>
<feature type="transmembrane region" description="Helical" evidence="1">
    <location>
        <begin position="6"/>
        <end position="30"/>
    </location>
</feature>
<protein>
    <submittedName>
        <fullName evidence="2">Uncharacterized protein</fullName>
    </submittedName>
</protein>
<organism evidence="2 3">
    <name type="scientific">Periconia macrospinosa</name>
    <dbReference type="NCBI Taxonomy" id="97972"/>
    <lineage>
        <taxon>Eukaryota</taxon>
        <taxon>Fungi</taxon>
        <taxon>Dikarya</taxon>
        <taxon>Ascomycota</taxon>
        <taxon>Pezizomycotina</taxon>
        <taxon>Dothideomycetes</taxon>
        <taxon>Pleosporomycetidae</taxon>
        <taxon>Pleosporales</taxon>
        <taxon>Massarineae</taxon>
        <taxon>Periconiaceae</taxon>
        <taxon>Periconia</taxon>
    </lineage>
</organism>
<name>A0A2V1DFA1_9PLEO</name>
<evidence type="ECO:0000313" key="2">
    <source>
        <dbReference type="EMBL" id="PVH96807.1"/>
    </source>
</evidence>
<evidence type="ECO:0000313" key="3">
    <source>
        <dbReference type="Proteomes" id="UP000244855"/>
    </source>
</evidence>
<dbReference type="AlphaFoldDB" id="A0A2V1DFA1"/>
<keyword evidence="1" id="KW-1133">Transmembrane helix</keyword>